<name>A0AAV5W2X3_9BILA</name>
<reference evidence="1" key="1">
    <citation type="submission" date="2023-10" db="EMBL/GenBank/DDBJ databases">
        <title>Genome assembly of Pristionchus species.</title>
        <authorList>
            <person name="Yoshida K."/>
            <person name="Sommer R.J."/>
        </authorList>
    </citation>
    <scope>NUCLEOTIDE SEQUENCE</scope>
    <source>
        <strain evidence="1">RS5133</strain>
    </source>
</reference>
<keyword evidence="2" id="KW-1185">Reference proteome</keyword>
<dbReference type="AlphaFoldDB" id="A0AAV5W2X3"/>
<gene>
    <name evidence="1" type="ORF">PFISCL1PPCAC_15759</name>
</gene>
<evidence type="ECO:0000313" key="2">
    <source>
        <dbReference type="Proteomes" id="UP001432322"/>
    </source>
</evidence>
<organism evidence="1 2">
    <name type="scientific">Pristionchus fissidentatus</name>
    <dbReference type="NCBI Taxonomy" id="1538716"/>
    <lineage>
        <taxon>Eukaryota</taxon>
        <taxon>Metazoa</taxon>
        <taxon>Ecdysozoa</taxon>
        <taxon>Nematoda</taxon>
        <taxon>Chromadorea</taxon>
        <taxon>Rhabditida</taxon>
        <taxon>Rhabditina</taxon>
        <taxon>Diplogasteromorpha</taxon>
        <taxon>Diplogasteroidea</taxon>
        <taxon>Neodiplogasteridae</taxon>
        <taxon>Pristionchus</taxon>
    </lineage>
</organism>
<proteinExistence type="predicted"/>
<sequence>MIIIGYDDGHISFNLPSGEIQKVDLESGPILSLAIVGSEVFFSTHSGTLGSISIPHAVNSLIVSRRFSFSGLSNSNKKKEKVIRVSSCSFHLLSTPTTAILVMADDIRLYLIKDSVSNSSVEVEQWEREEYEYSSITIFPHDLYQCDSPRLLIALSSPHSIILNIFSTASSRNRYLENKLDVSSWKIEKIISVHLPPTWIWWNDSCDMRMVVLAAPNLLFVVGLEFLPTGRVKNAVPIFTTVFEEDCISCSSSLSLMYTPHHLLSLLQWTNKGRLELAALMHSNPNDETIDVLQYSIDHPQMEELIVSSRSADLPFEITVASSFWVAESVGQFLHPTIVGTSTGEIVVFCLPSTSIIARLSIVQSEITALSVYHCVAVHNTEELNLILTTSKNRTVTLSIYRNGKLSMISHQKCGVENAKGVYCIEERERKSLRVIVIGSHVQTLYFCLKSLWCAVSNEKVMKGSMKNKFVIGSNPLTLEAKMHGDPSIFT</sequence>
<protein>
    <submittedName>
        <fullName evidence="1">Uncharacterized protein</fullName>
    </submittedName>
</protein>
<dbReference type="EMBL" id="BTSY01000004">
    <property type="protein sequence ID" value="GMT24462.1"/>
    <property type="molecule type" value="Genomic_DNA"/>
</dbReference>
<comment type="caution">
    <text evidence="1">The sequence shown here is derived from an EMBL/GenBank/DDBJ whole genome shotgun (WGS) entry which is preliminary data.</text>
</comment>
<dbReference type="Proteomes" id="UP001432322">
    <property type="component" value="Unassembled WGS sequence"/>
</dbReference>
<evidence type="ECO:0000313" key="1">
    <source>
        <dbReference type="EMBL" id="GMT24462.1"/>
    </source>
</evidence>
<accession>A0AAV5W2X3</accession>